<reference evidence="2" key="1">
    <citation type="journal article" date="2014" name="Int. J. Syst. Evol. Microbiol.">
        <title>Complete genome sequence of Corynebacterium casei LMG S-19264T (=DSM 44701T), isolated from a smear-ripened cheese.</title>
        <authorList>
            <consortium name="US DOE Joint Genome Institute (JGI-PGF)"/>
            <person name="Walter F."/>
            <person name="Albersmeier A."/>
            <person name="Kalinowski J."/>
            <person name="Ruckert C."/>
        </authorList>
    </citation>
    <scope>NUCLEOTIDE SEQUENCE</scope>
    <source>
        <strain evidence="2">JCM 4369</strain>
    </source>
</reference>
<proteinExistence type="predicted"/>
<accession>A0A918IED7</accession>
<feature type="compositionally biased region" description="Low complexity" evidence="1">
    <location>
        <begin position="346"/>
        <end position="358"/>
    </location>
</feature>
<keyword evidence="3" id="KW-1185">Reference proteome</keyword>
<dbReference type="Proteomes" id="UP000618795">
    <property type="component" value="Unassembled WGS sequence"/>
</dbReference>
<dbReference type="InterPro" id="IPR045652">
    <property type="entry name" value="DUF6397"/>
</dbReference>
<reference evidence="2" key="2">
    <citation type="submission" date="2020-09" db="EMBL/GenBank/DDBJ databases">
        <authorList>
            <person name="Sun Q."/>
            <person name="Ohkuma M."/>
        </authorList>
    </citation>
    <scope>NUCLEOTIDE SEQUENCE</scope>
    <source>
        <strain evidence="2">JCM 4369</strain>
    </source>
</reference>
<dbReference type="Pfam" id="PF19934">
    <property type="entry name" value="DUF6397"/>
    <property type="match status" value="1"/>
</dbReference>
<feature type="compositionally biased region" description="Basic residues" evidence="1">
    <location>
        <begin position="373"/>
        <end position="389"/>
    </location>
</feature>
<evidence type="ECO:0000256" key="1">
    <source>
        <dbReference type="SAM" id="MobiDB-lite"/>
    </source>
</evidence>
<comment type="caution">
    <text evidence="2">The sequence shown here is derived from an EMBL/GenBank/DDBJ whole genome shotgun (WGS) entry which is preliminary data.</text>
</comment>
<evidence type="ECO:0000313" key="2">
    <source>
        <dbReference type="EMBL" id="GGV00464.1"/>
    </source>
</evidence>
<name>A0A918IED7_9ACTN</name>
<organism evidence="2 3">
    <name type="scientific">Streptomyces filipinensis</name>
    <dbReference type="NCBI Taxonomy" id="66887"/>
    <lineage>
        <taxon>Bacteria</taxon>
        <taxon>Bacillati</taxon>
        <taxon>Actinomycetota</taxon>
        <taxon>Actinomycetes</taxon>
        <taxon>Kitasatosporales</taxon>
        <taxon>Streptomycetaceae</taxon>
        <taxon>Streptomyces</taxon>
    </lineage>
</organism>
<dbReference type="EMBL" id="BMTD01000008">
    <property type="protein sequence ID" value="GGV00464.1"/>
    <property type="molecule type" value="Genomic_DNA"/>
</dbReference>
<evidence type="ECO:0000313" key="3">
    <source>
        <dbReference type="Proteomes" id="UP000618795"/>
    </source>
</evidence>
<protein>
    <submittedName>
        <fullName evidence="2">Uncharacterized protein</fullName>
    </submittedName>
</protein>
<sequence length="389" mass="42240">MSASTVSPPRPVTCAPSHAARQLGLKRGEFELAVHLGHIRTVPDEGGGGARRVERAEIDRLRAQEGCAEALRDRVRVVGTTEGAALMEIPVGRFTRLARLGLLVPVTWYLNRYRAVVWLYLADELRHFASQPESARLLKGRTSESLRARLAAGVDLRARNWRGRHLGFLLRQAEQPWARAGAVAAFLSPVEVADVVRDPYERSYLNRFRPTPPGHGMPGSPAAHLAERIATAQDADETEWLRSELAHALEEARAFCRAPRPTARRAAPSARAVAQPIPPMARTVTRLAEPTAQASAPGEQPIAAQVSEAQSGGTVAGAFRPNGGPRPGPADPTDAPVSRASEGHGVPVVRPAAVSSSRPGHRRPERAPAQPRRTLRSWLRRRNPRPAQV</sequence>
<feature type="region of interest" description="Disordered" evidence="1">
    <location>
        <begin position="288"/>
        <end position="389"/>
    </location>
</feature>
<gene>
    <name evidence="2" type="ORF">GCM10010260_41240</name>
</gene>
<dbReference type="AlphaFoldDB" id="A0A918IED7"/>